<dbReference type="InterPro" id="IPR005586">
    <property type="entry name" value="ABC_trans_aux"/>
</dbReference>
<reference evidence="2 3" key="1">
    <citation type="submission" date="2019-07" db="EMBL/GenBank/DDBJ databases">
        <title>Whole genome shotgun sequence of Reyranella soli NBRC 108950.</title>
        <authorList>
            <person name="Hosoyama A."/>
            <person name="Uohara A."/>
            <person name="Ohji S."/>
            <person name="Ichikawa N."/>
        </authorList>
    </citation>
    <scope>NUCLEOTIDE SEQUENCE [LARGE SCALE GENOMIC DNA]</scope>
    <source>
        <strain evidence="2 3">NBRC 108950</strain>
    </source>
</reference>
<name>A0A512N9V9_9HYPH</name>
<dbReference type="PROSITE" id="PS51257">
    <property type="entry name" value="PROKAR_LIPOPROTEIN"/>
    <property type="match status" value="1"/>
</dbReference>
<keyword evidence="3" id="KW-1185">Reference proteome</keyword>
<dbReference type="AlphaFoldDB" id="A0A512N9V9"/>
<feature type="domain" description="ABC-type transport auxiliary lipoprotein component" evidence="1">
    <location>
        <begin position="40"/>
        <end position="187"/>
    </location>
</feature>
<dbReference type="SUPFAM" id="SSF159594">
    <property type="entry name" value="XCC0632-like"/>
    <property type="match status" value="1"/>
</dbReference>
<protein>
    <recommendedName>
        <fullName evidence="1">ABC-type transport auxiliary lipoprotein component domain-containing protein</fullName>
    </recommendedName>
</protein>
<gene>
    <name evidence="2" type="ORF">RSO01_29300</name>
</gene>
<organism evidence="2 3">
    <name type="scientific">Reyranella soli</name>
    <dbReference type="NCBI Taxonomy" id="1230389"/>
    <lineage>
        <taxon>Bacteria</taxon>
        <taxon>Pseudomonadati</taxon>
        <taxon>Pseudomonadota</taxon>
        <taxon>Alphaproteobacteria</taxon>
        <taxon>Hyphomicrobiales</taxon>
        <taxon>Reyranellaceae</taxon>
        <taxon>Reyranella</taxon>
    </lineage>
</organism>
<dbReference type="Proteomes" id="UP000321058">
    <property type="component" value="Unassembled WGS sequence"/>
</dbReference>
<comment type="caution">
    <text evidence="2">The sequence shown here is derived from an EMBL/GenBank/DDBJ whole genome shotgun (WGS) entry which is preliminary data.</text>
</comment>
<proteinExistence type="predicted"/>
<dbReference type="Gene3D" id="3.40.50.10610">
    <property type="entry name" value="ABC-type transport auxiliary lipoprotein component"/>
    <property type="match status" value="1"/>
</dbReference>
<dbReference type="OrthoDB" id="7064073at2"/>
<evidence type="ECO:0000259" key="1">
    <source>
        <dbReference type="Pfam" id="PF03886"/>
    </source>
</evidence>
<sequence length="191" mass="20359">MKDLSLGRRRFALGLPLVAAACGASPEPNYYTIVPRTGPTLPRGPKVILLKDIGLASYLDRKEIVRSSEGYKLDIRANDWWGEPLAGLIGRVLVVSLSQRLPGSTVYAESGAINADHNCIVGVNIQRMDADKAGSLILIAQVAAEFNRPRRTAARTFTITKPLATPDTPGLVAAISDALGELADGIATLLQ</sequence>
<evidence type="ECO:0000313" key="3">
    <source>
        <dbReference type="Proteomes" id="UP000321058"/>
    </source>
</evidence>
<evidence type="ECO:0000313" key="2">
    <source>
        <dbReference type="EMBL" id="GEP55764.1"/>
    </source>
</evidence>
<dbReference type="Pfam" id="PF03886">
    <property type="entry name" value="ABC_trans_aux"/>
    <property type="match status" value="1"/>
</dbReference>
<dbReference type="EMBL" id="BKAJ01000045">
    <property type="protein sequence ID" value="GEP55764.1"/>
    <property type="molecule type" value="Genomic_DNA"/>
</dbReference>
<dbReference type="RefSeq" id="WP_147149842.1">
    <property type="nucleotide sequence ID" value="NZ_BKAJ01000045.1"/>
</dbReference>
<accession>A0A512N9V9</accession>